<dbReference type="AlphaFoldDB" id="W4FU53"/>
<evidence type="ECO:0000259" key="3">
    <source>
        <dbReference type="Pfam" id="PF00144"/>
    </source>
</evidence>
<protein>
    <recommendedName>
        <fullName evidence="3">Beta-lactamase-related domain-containing protein</fullName>
    </recommendedName>
</protein>
<dbReference type="EMBL" id="KI913168">
    <property type="protein sequence ID" value="ETV70178.1"/>
    <property type="molecule type" value="Genomic_DNA"/>
</dbReference>
<accession>W4FU53</accession>
<dbReference type="Gene3D" id="3.40.710.10">
    <property type="entry name" value="DD-peptidase/beta-lactamase superfamily"/>
    <property type="match status" value="1"/>
</dbReference>
<dbReference type="VEuPathDB" id="FungiDB:H257_14211"/>
<dbReference type="PANTHER" id="PTHR46825">
    <property type="entry name" value="D-ALANYL-D-ALANINE-CARBOXYPEPTIDASE/ENDOPEPTIDASE AMPH"/>
    <property type="match status" value="1"/>
</dbReference>
<organism evidence="4">
    <name type="scientific">Aphanomyces astaci</name>
    <name type="common">Crayfish plague agent</name>
    <dbReference type="NCBI Taxonomy" id="112090"/>
    <lineage>
        <taxon>Eukaryota</taxon>
        <taxon>Sar</taxon>
        <taxon>Stramenopiles</taxon>
        <taxon>Oomycota</taxon>
        <taxon>Saprolegniomycetes</taxon>
        <taxon>Saprolegniales</taxon>
        <taxon>Verrucalvaceae</taxon>
        <taxon>Aphanomyces</taxon>
    </lineage>
</organism>
<dbReference type="GeneID" id="20816207"/>
<dbReference type="SUPFAM" id="SSF56601">
    <property type="entry name" value="beta-lactamase/transpeptidase-like"/>
    <property type="match status" value="1"/>
</dbReference>
<name>W4FU53_APHAT</name>
<dbReference type="InterPro" id="IPR001466">
    <property type="entry name" value="Beta-lactam-related"/>
</dbReference>
<feature type="domain" description="Beta-lactamase-related" evidence="3">
    <location>
        <begin position="86"/>
        <end position="434"/>
    </location>
</feature>
<dbReference type="STRING" id="112090.W4FU53"/>
<proteinExistence type="predicted"/>
<dbReference type="InterPro" id="IPR050491">
    <property type="entry name" value="AmpC-like"/>
</dbReference>
<feature type="chain" id="PRO_5004840602" description="Beta-lactamase-related domain-containing protein" evidence="2">
    <location>
        <begin position="22"/>
        <end position="594"/>
    </location>
</feature>
<keyword evidence="2" id="KW-0732">Signal</keyword>
<sequence>MVKIWCGLAATFLWAAVAGLAGEDSVHARSAVWQPMLPLLSHLHGGMHPSLPSPSTHVPMTKKTTKHSHNRTSMMSLDDKASHVIEFVRKQMQANGFPGMGISVVYQHKTAIVQGLGTTAVNSSLPVLPSTQFAIGGLSHTLLALAVAKLTESHELEWNDPISMYLPWFSLMDEYAASHTTVGDLLSHNSVINMMDGAMAVTFAVHATGRPLVEALRHLHTTHDFRSGYSPTWLNSIILGQVVEAVTNQTWHAYILDAVATPLHMDDTKGRPADAPPSQLTSGHLFCNGTVIGPFSLANSTMMSLGPQGAYVAGSSMVASLNDVTKLSLALLPRHKHDRSKQAVNQTGDSGGLLFQSPKTLAEMTTGQSFNSLMTNVGPWLGLSYSPSGNSLAAGYGFDIVGDVMHGEHFFGVLGVAGYVPSHGLGVVLMSNAEAAVGGLFSAQMVIPLVHSYILGVYLDIPIATLENEFANAIAAIDHRAPVLPCDPHYFENKPWDVPGVVIPDKTKRQLVGTYNSTESVFYGGVAVYIDHEAKDRDLVLQYGEYARRLIATGNDGVYMWALEARGATFVVQFVDKDARAVQLHFFGKSFVRK</sequence>
<feature type="region of interest" description="Disordered" evidence="1">
    <location>
        <begin position="48"/>
        <end position="70"/>
    </location>
</feature>
<dbReference type="OrthoDB" id="410130at2759"/>
<gene>
    <name evidence="4" type="ORF">H257_14211</name>
</gene>
<evidence type="ECO:0000256" key="1">
    <source>
        <dbReference type="SAM" id="MobiDB-lite"/>
    </source>
</evidence>
<dbReference type="PANTHER" id="PTHR46825:SF9">
    <property type="entry name" value="BETA-LACTAMASE-RELATED DOMAIN-CONTAINING PROTEIN"/>
    <property type="match status" value="1"/>
</dbReference>
<evidence type="ECO:0000313" key="4">
    <source>
        <dbReference type="EMBL" id="ETV70178.1"/>
    </source>
</evidence>
<dbReference type="RefSeq" id="XP_009840274.1">
    <property type="nucleotide sequence ID" value="XM_009841972.1"/>
</dbReference>
<dbReference type="Pfam" id="PF00144">
    <property type="entry name" value="Beta-lactamase"/>
    <property type="match status" value="1"/>
</dbReference>
<reference evidence="4" key="1">
    <citation type="submission" date="2013-12" db="EMBL/GenBank/DDBJ databases">
        <title>The Genome Sequence of Aphanomyces astaci APO3.</title>
        <authorList>
            <consortium name="The Broad Institute Genomics Platform"/>
            <person name="Russ C."/>
            <person name="Tyler B."/>
            <person name="van West P."/>
            <person name="Dieguez-Uribeondo J."/>
            <person name="Young S.K."/>
            <person name="Zeng Q."/>
            <person name="Gargeya S."/>
            <person name="Fitzgerald M."/>
            <person name="Abouelleil A."/>
            <person name="Alvarado L."/>
            <person name="Chapman S.B."/>
            <person name="Gainer-Dewar J."/>
            <person name="Goldberg J."/>
            <person name="Griggs A."/>
            <person name="Gujja S."/>
            <person name="Hansen M."/>
            <person name="Howarth C."/>
            <person name="Imamovic A."/>
            <person name="Ireland A."/>
            <person name="Larimer J."/>
            <person name="McCowan C."/>
            <person name="Murphy C."/>
            <person name="Pearson M."/>
            <person name="Poon T.W."/>
            <person name="Priest M."/>
            <person name="Roberts A."/>
            <person name="Saif S."/>
            <person name="Shea T."/>
            <person name="Sykes S."/>
            <person name="Wortman J."/>
            <person name="Nusbaum C."/>
            <person name="Birren B."/>
        </authorList>
    </citation>
    <scope>NUCLEOTIDE SEQUENCE [LARGE SCALE GENOMIC DNA]</scope>
    <source>
        <strain evidence="4">APO3</strain>
    </source>
</reference>
<evidence type="ECO:0000256" key="2">
    <source>
        <dbReference type="SAM" id="SignalP"/>
    </source>
</evidence>
<feature type="signal peptide" evidence="2">
    <location>
        <begin position="1"/>
        <end position="21"/>
    </location>
</feature>
<dbReference type="InterPro" id="IPR012338">
    <property type="entry name" value="Beta-lactam/transpept-like"/>
</dbReference>